<comment type="caution">
    <text evidence="1">The sequence shown here is derived from an EMBL/GenBank/DDBJ whole genome shotgun (WGS) entry which is preliminary data.</text>
</comment>
<evidence type="ECO:0000313" key="1">
    <source>
        <dbReference type="EMBL" id="GAT30197.1"/>
    </source>
</evidence>
<protein>
    <submittedName>
        <fullName evidence="1">60S ribosome biogenesis protein Rrp14</fullName>
    </submittedName>
</protein>
<gene>
    <name evidence="1" type="ORF">RIB2604_03301720</name>
</gene>
<name>A0A146FY00_ASPKA</name>
<proteinExistence type="predicted"/>
<dbReference type="Proteomes" id="UP000075230">
    <property type="component" value="Unassembled WGS sequence"/>
</dbReference>
<organism evidence="1 2">
    <name type="scientific">Aspergillus kawachii</name>
    <name type="common">White koji mold</name>
    <name type="synonym">Aspergillus awamori var. kawachi</name>
    <dbReference type="NCBI Taxonomy" id="1069201"/>
    <lineage>
        <taxon>Eukaryota</taxon>
        <taxon>Fungi</taxon>
        <taxon>Dikarya</taxon>
        <taxon>Ascomycota</taxon>
        <taxon>Pezizomycotina</taxon>
        <taxon>Eurotiomycetes</taxon>
        <taxon>Eurotiomycetidae</taxon>
        <taxon>Eurotiales</taxon>
        <taxon>Aspergillaceae</taxon>
        <taxon>Aspergillus</taxon>
        <taxon>Aspergillus subgen. Circumdati</taxon>
    </lineage>
</organism>
<sequence>MTGPIWWKPWKANLRAARAILGYDETVFSVFRYEAPLITSNALVGMKLEKYYRASTSLLAVLLD</sequence>
<evidence type="ECO:0000313" key="2">
    <source>
        <dbReference type="Proteomes" id="UP000075230"/>
    </source>
</evidence>
<reference evidence="2" key="2">
    <citation type="submission" date="2016-02" db="EMBL/GenBank/DDBJ databases">
        <title>Genome sequencing of Aspergillus luchuensis NBRC 4314.</title>
        <authorList>
            <person name="Yamada O."/>
        </authorList>
    </citation>
    <scope>NUCLEOTIDE SEQUENCE [LARGE SCALE GENOMIC DNA]</scope>
    <source>
        <strain evidence="2">RIB 2604</strain>
    </source>
</reference>
<reference evidence="1 2" key="1">
    <citation type="journal article" date="2016" name="DNA Res.">
        <title>Genome sequence of Aspergillus luchuensis NBRC 4314.</title>
        <authorList>
            <person name="Yamada O."/>
            <person name="Machida M."/>
            <person name="Hosoyama A."/>
            <person name="Goto M."/>
            <person name="Takahashi T."/>
            <person name="Futagami T."/>
            <person name="Yamagata Y."/>
            <person name="Takeuchi M."/>
            <person name="Kobayashi T."/>
            <person name="Koike H."/>
            <person name="Abe K."/>
            <person name="Asai K."/>
            <person name="Arita M."/>
            <person name="Fujita N."/>
            <person name="Fukuda K."/>
            <person name="Higa K."/>
            <person name="Horikawa H."/>
            <person name="Ishikawa T."/>
            <person name="Jinno K."/>
            <person name="Kato Y."/>
            <person name="Kirimura K."/>
            <person name="Mizutani O."/>
            <person name="Nakasone K."/>
            <person name="Sano M."/>
            <person name="Shiraishi Y."/>
            <person name="Tsukahara M."/>
            <person name="Gomi K."/>
        </authorList>
    </citation>
    <scope>NUCLEOTIDE SEQUENCE [LARGE SCALE GENOMIC DNA]</scope>
    <source>
        <strain evidence="1 2">RIB 2604</strain>
    </source>
</reference>
<dbReference type="AlphaFoldDB" id="A0A146FY00"/>
<accession>A0A146FY00</accession>
<dbReference type="EMBL" id="BCWF01000032">
    <property type="protein sequence ID" value="GAT30197.1"/>
    <property type="molecule type" value="Genomic_DNA"/>
</dbReference>